<accession>D7CWP0</accession>
<dbReference type="EMBL" id="CP002049">
    <property type="protein sequence ID" value="ADI14439.1"/>
    <property type="molecule type" value="Genomic_DNA"/>
</dbReference>
<keyword evidence="10" id="KW-1185">Reference proteome</keyword>
<evidence type="ECO:0000256" key="6">
    <source>
        <dbReference type="ARBA" id="ARBA00023136"/>
    </source>
</evidence>
<protein>
    <submittedName>
        <fullName evidence="9">Binding-protein-dependent transport systems inner membrane component</fullName>
    </submittedName>
</protein>
<dbReference type="InterPro" id="IPR000515">
    <property type="entry name" value="MetI-like"/>
</dbReference>
<evidence type="ECO:0000256" key="5">
    <source>
        <dbReference type="ARBA" id="ARBA00022989"/>
    </source>
</evidence>
<feature type="transmembrane region" description="Helical" evidence="7">
    <location>
        <begin position="194"/>
        <end position="213"/>
    </location>
</feature>
<evidence type="ECO:0000256" key="2">
    <source>
        <dbReference type="ARBA" id="ARBA00022448"/>
    </source>
</evidence>
<dbReference type="GO" id="GO:0055085">
    <property type="term" value="P:transmembrane transport"/>
    <property type="evidence" value="ECO:0007669"/>
    <property type="project" value="InterPro"/>
</dbReference>
<dbReference type="Pfam" id="PF00528">
    <property type="entry name" value="BPD_transp_1"/>
    <property type="match status" value="1"/>
</dbReference>
<evidence type="ECO:0000259" key="8">
    <source>
        <dbReference type="PROSITE" id="PS50928"/>
    </source>
</evidence>
<keyword evidence="4 7" id="KW-0812">Transmembrane</keyword>
<dbReference type="GO" id="GO:0005886">
    <property type="term" value="C:plasma membrane"/>
    <property type="evidence" value="ECO:0007669"/>
    <property type="project" value="UniProtKB-SubCell"/>
</dbReference>
<dbReference type="PROSITE" id="PS50928">
    <property type="entry name" value="ABC_TM1"/>
    <property type="match status" value="1"/>
</dbReference>
<dbReference type="CDD" id="cd06261">
    <property type="entry name" value="TM_PBP2"/>
    <property type="match status" value="1"/>
</dbReference>
<gene>
    <name evidence="9" type="ordered locus">Trad_1317</name>
</gene>
<evidence type="ECO:0000256" key="1">
    <source>
        <dbReference type="ARBA" id="ARBA00004651"/>
    </source>
</evidence>
<proteinExistence type="inferred from homology"/>
<evidence type="ECO:0000256" key="7">
    <source>
        <dbReference type="RuleBase" id="RU363032"/>
    </source>
</evidence>
<dbReference type="InterPro" id="IPR045621">
    <property type="entry name" value="BPD_transp_1_N"/>
</dbReference>
<dbReference type="SUPFAM" id="SSF161098">
    <property type="entry name" value="MetI-like"/>
    <property type="match status" value="1"/>
</dbReference>
<keyword evidence="6 7" id="KW-0472">Membrane</keyword>
<dbReference type="STRING" id="649638.Trad_1317"/>
<dbReference type="Proteomes" id="UP000000379">
    <property type="component" value="Chromosome"/>
</dbReference>
<feature type="domain" description="ABC transmembrane type-1" evidence="8">
    <location>
        <begin position="95"/>
        <end position="317"/>
    </location>
</feature>
<keyword evidence="3" id="KW-1003">Cell membrane</keyword>
<feature type="transmembrane region" description="Helical" evidence="7">
    <location>
        <begin position="248"/>
        <end position="279"/>
    </location>
</feature>
<reference evidence="10" key="1">
    <citation type="submission" date="2010-05" db="EMBL/GenBank/DDBJ databases">
        <title>The complete genome of Truepera radiovictris DSM 17093.</title>
        <authorList>
            <consortium name="US DOE Joint Genome Institute (JGI-PGF)"/>
            <person name="Lucas S."/>
            <person name="Copeland A."/>
            <person name="Lapidus A."/>
            <person name="Glavina del Rio T."/>
            <person name="Dalin E."/>
            <person name="Tice H."/>
            <person name="Bruce D."/>
            <person name="Goodwin L."/>
            <person name="Pitluck S."/>
            <person name="Kyrpides N."/>
            <person name="Mavromatis K."/>
            <person name="Ovchinnikova G."/>
            <person name="Munk A.C."/>
            <person name="Detter J.C."/>
            <person name="Han C."/>
            <person name="Tapia R."/>
            <person name="Land M."/>
            <person name="Hauser L."/>
            <person name="Markowitz V."/>
            <person name="Cheng J.-F."/>
            <person name="Hugenholtz P."/>
            <person name="Woyke T."/>
            <person name="Wu D."/>
            <person name="Tindall B."/>
            <person name="Pomrenke H.G."/>
            <person name="Brambilla E."/>
            <person name="Klenk H.-P."/>
            <person name="Eisen J.A."/>
        </authorList>
    </citation>
    <scope>NUCLEOTIDE SEQUENCE [LARGE SCALE GENOMIC DNA]</scope>
    <source>
        <strain evidence="10">DSM 17093 / CIP 108686 / LMG 22925 / RQ-24</strain>
    </source>
</reference>
<evidence type="ECO:0000256" key="4">
    <source>
        <dbReference type="ARBA" id="ARBA00022692"/>
    </source>
</evidence>
<comment type="subcellular location">
    <subcellularLocation>
        <location evidence="1 7">Cell membrane</location>
        <topology evidence="1 7">Multi-pass membrane protein</topology>
    </subcellularLocation>
</comment>
<dbReference type="Gene3D" id="1.10.3720.10">
    <property type="entry name" value="MetI-like"/>
    <property type="match status" value="1"/>
</dbReference>
<dbReference type="HOGENOM" id="CLU_036879_0_0_0"/>
<comment type="similarity">
    <text evidence="7">Belongs to the binding-protein-dependent transport system permease family.</text>
</comment>
<feature type="transmembrane region" description="Helical" evidence="7">
    <location>
        <begin position="9"/>
        <end position="29"/>
    </location>
</feature>
<dbReference type="RefSeq" id="WP_013177809.1">
    <property type="nucleotide sequence ID" value="NC_014221.1"/>
</dbReference>
<sequence length="327" mass="35465">MLQFLLKRLLFLAVTLWGVSVIVFLLVHLSPGDPVRIMLGEQARPDEVARLTQLYGFDRPLYEQYGRWLAQALRGDLGVSIRQGAPVLRLILERLPATLELAVASLALAVVVGVPLGVLAAVRRNTWLDFTSMIAALIGVAAPNFWVGLVLLSTVALHVSWLPIFGRGPALTEGFTALLTAGDPTPLWNGLRHLLLPAVALGASIMALITRLTRSSLLEVLRRDFVRTARAKGARPSRVVFGHALRNALLPVVTVIGLQFGALLGGAIVTEVVFAWPGLGRLTVDAINQRDFPVVQGSVLMLAVVFALANLLVDLSYGFLNPRIRYD</sequence>
<dbReference type="Pfam" id="PF19300">
    <property type="entry name" value="BPD_transp_1_N"/>
    <property type="match status" value="1"/>
</dbReference>
<keyword evidence="5 7" id="KW-1133">Transmembrane helix</keyword>
<feature type="transmembrane region" description="Helical" evidence="7">
    <location>
        <begin position="134"/>
        <end position="161"/>
    </location>
</feature>
<keyword evidence="2 7" id="KW-0813">Transport</keyword>
<feature type="transmembrane region" description="Helical" evidence="7">
    <location>
        <begin position="299"/>
        <end position="320"/>
    </location>
</feature>
<dbReference type="PANTHER" id="PTHR43163:SF6">
    <property type="entry name" value="DIPEPTIDE TRANSPORT SYSTEM PERMEASE PROTEIN DPPB-RELATED"/>
    <property type="match status" value="1"/>
</dbReference>
<dbReference type="PANTHER" id="PTHR43163">
    <property type="entry name" value="DIPEPTIDE TRANSPORT SYSTEM PERMEASE PROTEIN DPPB-RELATED"/>
    <property type="match status" value="1"/>
</dbReference>
<feature type="transmembrane region" description="Helical" evidence="7">
    <location>
        <begin position="101"/>
        <end position="122"/>
    </location>
</feature>
<reference evidence="9 10" key="2">
    <citation type="journal article" date="2011" name="Stand. Genomic Sci.">
        <title>Complete genome sequence of Truepera radiovictrix type strain (RQ-24).</title>
        <authorList>
            <person name="Ivanova N."/>
            <person name="Rohde C."/>
            <person name="Munk C."/>
            <person name="Nolan M."/>
            <person name="Lucas S."/>
            <person name="Del Rio T.G."/>
            <person name="Tice H."/>
            <person name="Deshpande S."/>
            <person name="Cheng J.F."/>
            <person name="Tapia R."/>
            <person name="Han C."/>
            <person name="Goodwin L."/>
            <person name="Pitluck S."/>
            <person name="Liolios K."/>
            <person name="Mavromatis K."/>
            <person name="Mikhailova N."/>
            <person name="Pati A."/>
            <person name="Chen A."/>
            <person name="Palaniappan K."/>
            <person name="Land M."/>
            <person name="Hauser L."/>
            <person name="Chang Y.J."/>
            <person name="Jeffries C.D."/>
            <person name="Brambilla E."/>
            <person name="Rohde M."/>
            <person name="Goker M."/>
            <person name="Tindall B.J."/>
            <person name="Woyke T."/>
            <person name="Bristow J."/>
            <person name="Eisen J.A."/>
            <person name="Markowitz V."/>
            <person name="Hugenholtz P."/>
            <person name="Kyrpides N.C."/>
            <person name="Klenk H.P."/>
            <person name="Lapidus A."/>
        </authorList>
    </citation>
    <scope>NUCLEOTIDE SEQUENCE [LARGE SCALE GENOMIC DNA]</scope>
    <source>
        <strain evidence="10">DSM 17093 / CIP 108686 / LMG 22925 / RQ-24</strain>
    </source>
</reference>
<organism evidence="9 10">
    <name type="scientific">Truepera radiovictrix (strain DSM 17093 / CIP 108686 / LMG 22925 / RQ-24)</name>
    <dbReference type="NCBI Taxonomy" id="649638"/>
    <lineage>
        <taxon>Bacteria</taxon>
        <taxon>Thermotogati</taxon>
        <taxon>Deinococcota</taxon>
        <taxon>Deinococci</taxon>
        <taxon>Trueperales</taxon>
        <taxon>Trueperaceae</taxon>
        <taxon>Truepera</taxon>
    </lineage>
</organism>
<dbReference type="KEGG" id="tra:Trad_1317"/>
<evidence type="ECO:0000256" key="3">
    <source>
        <dbReference type="ARBA" id="ARBA00022475"/>
    </source>
</evidence>
<evidence type="ECO:0000313" key="10">
    <source>
        <dbReference type="Proteomes" id="UP000000379"/>
    </source>
</evidence>
<dbReference type="AlphaFoldDB" id="D7CWP0"/>
<dbReference type="eggNOG" id="COG0601">
    <property type="taxonomic scope" value="Bacteria"/>
</dbReference>
<evidence type="ECO:0000313" key="9">
    <source>
        <dbReference type="EMBL" id="ADI14439.1"/>
    </source>
</evidence>
<name>D7CWP0_TRURR</name>
<dbReference type="InterPro" id="IPR035906">
    <property type="entry name" value="MetI-like_sf"/>
</dbReference>